<feature type="transmembrane region" description="Helical" evidence="1">
    <location>
        <begin position="41"/>
        <end position="62"/>
    </location>
</feature>
<accession>J6HF80</accession>
<keyword evidence="1" id="KW-0472">Membrane</keyword>
<feature type="transmembrane region" description="Helical" evidence="1">
    <location>
        <begin position="229"/>
        <end position="245"/>
    </location>
</feature>
<dbReference type="EMBL" id="ALNK01000015">
    <property type="protein sequence ID" value="EJU23640.1"/>
    <property type="molecule type" value="Genomic_DNA"/>
</dbReference>
<keyword evidence="1" id="KW-1133">Transmembrane helix</keyword>
<feature type="transmembrane region" description="Helical" evidence="1">
    <location>
        <begin position="175"/>
        <end position="194"/>
    </location>
</feature>
<keyword evidence="2" id="KW-0808">Transferase</keyword>
<feature type="transmembrane region" description="Helical" evidence="1">
    <location>
        <begin position="200"/>
        <end position="217"/>
    </location>
</feature>
<feature type="transmembrane region" description="Helical" evidence="1">
    <location>
        <begin position="74"/>
        <end position="93"/>
    </location>
</feature>
<evidence type="ECO:0000256" key="1">
    <source>
        <dbReference type="SAM" id="Phobius"/>
    </source>
</evidence>
<sequence>MFNGKNIFGNIMLLCGSMVFCILILPFICILNKSLFLWDKMYIFAFLIVFMLFLLFFSIIRHRKNLETTCKDDIILLVLISLLLRLLIVLFLGTNTSQISDYKYAFDQSTVPIPLNSEYYYVFTNWALYSEYLRILNTIFGINVINGIISNTIVSTICCVLIYNIIYIGTKNRRWAILSSLIFSFWPSNLNSIVLLTPEYLYMFFSLIALNLITNVISKKDIMTFNVKILFLIVAGLFLGISSFFKPIDKIIYIAIFMIIITLFLTKKIELVKYLKYFIIVLFSSFIITQVIYIHLDNYIGHNVNRNVSMFFLYVGLTPNGIGTWSPETAIYLDMAKENNWDYKKTDKLIKEKLLDEITNIKYNKLEFFLNKIKIAWGSEIYPSMVNATIDSDGPLKKDKWIEKIRSIGEIYYLLIWILFFISIFVSIKLNCNLNDLTYLLILYSFLLVFGFFCLLLLSEVQDRYKLVIYPNFSIISGYALERIFNKLDNFI</sequence>
<feature type="transmembrane region" description="Helical" evidence="1">
    <location>
        <begin position="251"/>
        <end position="267"/>
    </location>
</feature>
<reference evidence="2 3" key="1">
    <citation type="submission" date="2012-07" db="EMBL/GenBank/DDBJ databases">
        <authorList>
            <person name="Durkin A.S."/>
            <person name="McCorrison J."/>
            <person name="Torralba M."/>
            <person name="Gillis M."/>
            <person name="Methe B."/>
            <person name="Sutton G."/>
            <person name="Nelson K.E."/>
        </authorList>
    </citation>
    <scope>NUCLEOTIDE SEQUENCE [LARGE SCALE GENOMIC DNA]</scope>
    <source>
        <strain evidence="2 3">OBRC8</strain>
    </source>
</reference>
<dbReference type="AlphaFoldDB" id="J6HF80"/>
<comment type="caution">
    <text evidence="2">The sequence shown here is derived from an EMBL/GenBank/DDBJ whole genome shotgun (WGS) entry which is preliminary data.</text>
</comment>
<feature type="transmembrane region" description="Helical" evidence="1">
    <location>
        <begin position="437"/>
        <end position="458"/>
    </location>
</feature>
<keyword evidence="3" id="KW-1185">Reference proteome</keyword>
<feature type="transmembrane region" description="Helical" evidence="1">
    <location>
        <begin position="12"/>
        <end position="35"/>
    </location>
</feature>
<feature type="transmembrane region" description="Helical" evidence="1">
    <location>
        <begin position="139"/>
        <end position="163"/>
    </location>
</feature>
<dbReference type="Proteomes" id="UP000005244">
    <property type="component" value="Unassembled WGS sequence"/>
</dbReference>
<organism evidence="2 3">
    <name type="scientific">Peptoanaerobacter stomatis</name>
    <dbReference type="NCBI Taxonomy" id="796937"/>
    <lineage>
        <taxon>Bacteria</taxon>
        <taxon>Bacillati</taxon>
        <taxon>Bacillota</taxon>
        <taxon>Clostridia</taxon>
        <taxon>Peptostreptococcales</taxon>
        <taxon>Filifactoraceae</taxon>
        <taxon>Peptoanaerobacter</taxon>
    </lineage>
</organism>
<feature type="transmembrane region" description="Helical" evidence="1">
    <location>
        <begin position="274"/>
        <end position="296"/>
    </location>
</feature>
<keyword evidence="1" id="KW-0812">Transmembrane</keyword>
<name>J6HF80_9FIRM</name>
<feature type="transmembrane region" description="Helical" evidence="1">
    <location>
        <begin position="411"/>
        <end position="431"/>
    </location>
</feature>
<gene>
    <name evidence="2" type="ORF">HMPREF1143_2038</name>
</gene>
<dbReference type="GO" id="GO:0016757">
    <property type="term" value="F:glycosyltransferase activity"/>
    <property type="evidence" value="ECO:0007669"/>
    <property type="project" value="UniProtKB-KW"/>
</dbReference>
<feature type="transmembrane region" description="Helical" evidence="1">
    <location>
        <begin position="308"/>
        <end position="325"/>
    </location>
</feature>
<keyword evidence="2" id="KW-0328">Glycosyltransferase</keyword>
<proteinExistence type="predicted"/>
<evidence type="ECO:0000313" key="2">
    <source>
        <dbReference type="EMBL" id="EJU23640.1"/>
    </source>
</evidence>
<evidence type="ECO:0000313" key="3">
    <source>
        <dbReference type="Proteomes" id="UP000005244"/>
    </source>
</evidence>
<protein>
    <submittedName>
        <fullName evidence="2">Dolichyl-phosphate-mannose-protein mannosyltransferase</fullName>
    </submittedName>
</protein>